<name>A0A238U9R2_9FLAO</name>
<evidence type="ECO:0000256" key="1">
    <source>
        <dbReference type="ARBA" id="ARBA00022722"/>
    </source>
</evidence>
<dbReference type="InterPro" id="IPR047201">
    <property type="entry name" value="ERI-1_3'hExo-like"/>
</dbReference>
<dbReference type="GO" id="GO:0003676">
    <property type="term" value="F:nucleic acid binding"/>
    <property type="evidence" value="ECO:0007669"/>
    <property type="project" value="InterPro"/>
</dbReference>
<evidence type="ECO:0000256" key="3">
    <source>
        <dbReference type="ARBA" id="ARBA00022839"/>
    </source>
</evidence>
<dbReference type="AlphaFoldDB" id="A0A238U9R2"/>
<dbReference type="SMART" id="SM00479">
    <property type="entry name" value="EXOIII"/>
    <property type="match status" value="1"/>
</dbReference>
<protein>
    <recommendedName>
        <fullName evidence="4">Exonuclease domain-containing protein</fullName>
    </recommendedName>
</protein>
<dbReference type="SUPFAM" id="SSF53098">
    <property type="entry name" value="Ribonuclease H-like"/>
    <property type="match status" value="1"/>
</dbReference>
<proteinExistence type="predicted"/>
<gene>
    <name evidence="5" type="ORF">TJEJU_2148</name>
</gene>
<dbReference type="InterPro" id="IPR012337">
    <property type="entry name" value="RNaseH-like_sf"/>
</dbReference>
<dbReference type="KEGG" id="tje:TJEJU_2148"/>
<organism evidence="5 6">
    <name type="scientific">Tenacibaculum jejuense</name>
    <dbReference type="NCBI Taxonomy" id="584609"/>
    <lineage>
        <taxon>Bacteria</taxon>
        <taxon>Pseudomonadati</taxon>
        <taxon>Bacteroidota</taxon>
        <taxon>Flavobacteriia</taxon>
        <taxon>Flavobacteriales</taxon>
        <taxon>Flavobacteriaceae</taxon>
        <taxon>Tenacibaculum</taxon>
    </lineage>
</organism>
<dbReference type="Gene3D" id="3.30.420.10">
    <property type="entry name" value="Ribonuclease H-like superfamily/Ribonuclease H"/>
    <property type="match status" value="1"/>
</dbReference>
<dbReference type="CDD" id="cd06133">
    <property type="entry name" value="ERI-1_3'hExo_like"/>
    <property type="match status" value="1"/>
</dbReference>
<keyword evidence="1" id="KW-0540">Nuclease</keyword>
<reference evidence="5 6" key="1">
    <citation type="submission" date="2017-07" db="EMBL/GenBank/DDBJ databases">
        <authorList>
            <person name="Sun Z.S."/>
            <person name="Albrecht U."/>
            <person name="Echele G."/>
            <person name="Lee C.C."/>
        </authorList>
    </citation>
    <scope>NUCLEOTIDE SEQUENCE [LARGE SCALE GENOMIC DNA]</scope>
    <source>
        <strain evidence="6">type strain: KCTC 22618</strain>
    </source>
</reference>
<keyword evidence="6" id="KW-1185">Reference proteome</keyword>
<sequence length="185" mass="21053">MKMKLRGNKIIVIDIEATCWNGKIPAGQVNEIIEFGISELDIESGEISKNKGILVKPERSEVSPFCTELTTITQDLLDKEGISFKEACRQIREDYNAKEYVWANYGAYDLKMIQNQCKIRGVEYPLSQEHVNVKELFAEVKALRRKVGMKGALHILDIPLEGTHHRGVDDAKNIAKILHWCLRNS</sequence>
<dbReference type="InterPro" id="IPR051274">
    <property type="entry name" value="3-5_Exoribonuclease"/>
</dbReference>
<dbReference type="PANTHER" id="PTHR23044">
    <property type="entry name" value="3'-5' EXONUCLEASE ERI1-RELATED"/>
    <property type="match status" value="1"/>
</dbReference>
<feature type="domain" description="Exonuclease" evidence="4">
    <location>
        <begin position="9"/>
        <end position="185"/>
    </location>
</feature>
<dbReference type="GO" id="GO:0000175">
    <property type="term" value="F:3'-5'-RNA exonuclease activity"/>
    <property type="evidence" value="ECO:0007669"/>
    <property type="project" value="InterPro"/>
</dbReference>
<dbReference type="PANTHER" id="PTHR23044:SF61">
    <property type="entry name" value="3'-5' EXORIBONUCLEASE 1-RELATED"/>
    <property type="match status" value="1"/>
</dbReference>
<dbReference type="EMBL" id="LT899436">
    <property type="protein sequence ID" value="SNR15842.1"/>
    <property type="molecule type" value="Genomic_DNA"/>
</dbReference>
<dbReference type="InterPro" id="IPR013520">
    <property type="entry name" value="Ribonucl_H"/>
</dbReference>
<dbReference type="InterPro" id="IPR036397">
    <property type="entry name" value="RNaseH_sf"/>
</dbReference>
<evidence type="ECO:0000256" key="2">
    <source>
        <dbReference type="ARBA" id="ARBA00022801"/>
    </source>
</evidence>
<evidence type="ECO:0000259" key="4">
    <source>
        <dbReference type="SMART" id="SM00479"/>
    </source>
</evidence>
<evidence type="ECO:0000313" key="6">
    <source>
        <dbReference type="Proteomes" id="UP000215214"/>
    </source>
</evidence>
<evidence type="ECO:0000313" key="5">
    <source>
        <dbReference type="EMBL" id="SNR15842.1"/>
    </source>
</evidence>
<dbReference type="Proteomes" id="UP000215214">
    <property type="component" value="Chromosome TJEJU"/>
</dbReference>
<keyword evidence="2" id="KW-0378">Hydrolase</keyword>
<accession>A0A238U9R2</accession>
<dbReference type="GO" id="GO:0006259">
    <property type="term" value="P:DNA metabolic process"/>
    <property type="evidence" value="ECO:0007669"/>
    <property type="project" value="UniProtKB-ARBA"/>
</dbReference>
<dbReference type="Pfam" id="PF00929">
    <property type="entry name" value="RNase_T"/>
    <property type="match status" value="1"/>
</dbReference>
<keyword evidence="3" id="KW-0269">Exonuclease</keyword>